<proteinExistence type="predicted"/>
<evidence type="ECO:0000313" key="1">
    <source>
        <dbReference type="EMBL" id="PQO39331.1"/>
    </source>
</evidence>
<dbReference type="Proteomes" id="UP000240009">
    <property type="component" value="Unassembled WGS sequence"/>
</dbReference>
<evidence type="ECO:0000313" key="2">
    <source>
        <dbReference type="Proteomes" id="UP000240009"/>
    </source>
</evidence>
<protein>
    <submittedName>
        <fullName evidence="1">Uncharacterized protein</fullName>
    </submittedName>
</protein>
<name>A0A2S8G4Y5_9BACT</name>
<gene>
    <name evidence="1" type="ORF">C5Y96_05615</name>
</gene>
<comment type="caution">
    <text evidence="1">The sequence shown here is derived from an EMBL/GenBank/DDBJ whole genome shotgun (WGS) entry which is preliminary data.</text>
</comment>
<dbReference type="AlphaFoldDB" id="A0A2S8G4Y5"/>
<organism evidence="1 2">
    <name type="scientific">Blastopirellula marina</name>
    <dbReference type="NCBI Taxonomy" id="124"/>
    <lineage>
        <taxon>Bacteria</taxon>
        <taxon>Pseudomonadati</taxon>
        <taxon>Planctomycetota</taxon>
        <taxon>Planctomycetia</taxon>
        <taxon>Pirellulales</taxon>
        <taxon>Pirellulaceae</taxon>
        <taxon>Blastopirellula</taxon>
    </lineage>
</organism>
<dbReference type="EMBL" id="PUIA01000016">
    <property type="protein sequence ID" value="PQO39331.1"/>
    <property type="molecule type" value="Genomic_DNA"/>
</dbReference>
<reference evidence="1 2" key="1">
    <citation type="submission" date="2018-02" db="EMBL/GenBank/DDBJ databases">
        <title>Comparative genomes isolates from brazilian mangrove.</title>
        <authorList>
            <person name="Araujo J.E."/>
            <person name="Taketani R.G."/>
            <person name="Silva M.C.P."/>
            <person name="Loureco M.V."/>
            <person name="Andreote F.D."/>
        </authorList>
    </citation>
    <scope>NUCLEOTIDE SEQUENCE [LARGE SCALE GENOMIC DNA]</scope>
    <source>
        <strain evidence="1 2">HEX-2 MGV</strain>
    </source>
</reference>
<sequence length="69" mass="7443">MLELAAESVGRSRNWPPEAPPLALASLRPGGLWFPLHGFGWRSFRYRDATAETAAGSFSVGPAARFAGR</sequence>
<accession>A0A2S8G4Y5</accession>